<evidence type="ECO:0000313" key="3">
    <source>
        <dbReference type="EMBL" id="KAL1520704.1"/>
    </source>
</evidence>
<dbReference type="PROSITE" id="PS50010">
    <property type="entry name" value="DH_2"/>
    <property type="match status" value="1"/>
</dbReference>
<dbReference type="SUPFAM" id="SSF48065">
    <property type="entry name" value="DBL homology domain (DH-domain)"/>
    <property type="match status" value="1"/>
</dbReference>
<keyword evidence="4" id="KW-1185">Reference proteome</keyword>
<dbReference type="PANTHER" id="PTHR12673:SF159">
    <property type="entry name" value="LD03170P"/>
    <property type="match status" value="1"/>
</dbReference>
<evidence type="ECO:0000313" key="4">
    <source>
        <dbReference type="Proteomes" id="UP001515480"/>
    </source>
</evidence>
<sequence length="613" mass="67471">MGLGIFQSRNTSAEFGTRIRRLRAPGVGTMESLPTPLDNLVTEEYDDHDDQLDDLREAIEASDIEVGERMIIAAQLSKRMPSTTQLLSSFRTRNGSASSRIDNTPSRRQEPKTTFPADAKPTASLPSTPVAKRSRLQALCMELVQTEKRYHRDLALLVQTFVHGLRAVHPELIHELTPNCEQLLELHSGLCDQMVAAAATKSDEALASALGSELLRVSPFFTMYVSYCAHFMRGNELLEKAHKSNPMLSKAIADAEAHIQRRNIVERGENAPVSIFAFLIKPVQRLCQFPLLFKEIVKAMSPPTNRKFEPPKPGTARNAAFCPREGKEKAEYVLAVLEDVAQLVNDRVWLRERELRLLEELDTSRLQLGNPSQTSDIAIMGPTAALKMELRARIDLHSSTLAAKRNSMKNGSQSKSSKVLANITDGIGLRRSQQGDGRCKLRMGEDCAQRLSKLYILADSVICADPATTGGTFNVLAHWPLRLVHARVVIDNEADESVAEPPSGHLEIRNGREILTCWCDLKDASEVSTLIAKLQSDLAALSNRRNLGGGANAEQDTSRTSIPEPTGAGASTSKLSSRCSLSTSPHDSLSMRTTSSWARVWRSLGTMRAMGES</sequence>
<dbReference type="GO" id="GO:0005737">
    <property type="term" value="C:cytoplasm"/>
    <property type="evidence" value="ECO:0007669"/>
    <property type="project" value="TreeGrafter"/>
</dbReference>
<proteinExistence type="predicted"/>
<feature type="compositionally biased region" description="Polar residues" evidence="1">
    <location>
        <begin position="554"/>
        <end position="563"/>
    </location>
</feature>
<gene>
    <name evidence="3" type="ORF">AB1Y20_022273</name>
</gene>
<feature type="region of interest" description="Disordered" evidence="1">
    <location>
        <begin position="89"/>
        <end position="128"/>
    </location>
</feature>
<dbReference type="GO" id="GO:0005085">
    <property type="term" value="F:guanyl-nucleotide exchange factor activity"/>
    <property type="evidence" value="ECO:0007669"/>
    <property type="project" value="InterPro"/>
</dbReference>
<dbReference type="EMBL" id="JBGBPQ010000008">
    <property type="protein sequence ID" value="KAL1520704.1"/>
    <property type="molecule type" value="Genomic_DNA"/>
</dbReference>
<dbReference type="Pfam" id="PF00621">
    <property type="entry name" value="RhoGEF"/>
    <property type="match status" value="1"/>
</dbReference>
<feature type="compositionally biased region" description="Low complexity" evidence="1">
    <location>
        <begin position="571"/>
        <end position="584"/>
    </location>
</feature>
<feature type="compositionally biased region" description="Polar residues" evidence="1">
    <location>
        <begin position="89"/>
        <end position="104"/>
    </location>
</feature>
<evidence type="ECO:0000256" key="1">
    <source>
        <dbReference type="SAM" id="MobiDB-lite"/>
    </source>
</evidence>
<feature type="region of interest" description="Disordered" evidence="1">
    <location>
        <begin position="546"/>
        <end position="592"/>
    </location>
</feature>
<dbReference type="CDD" id="cd00160">
    <property type="entry name" value="RhoGEF"/>
    <property type="match status" value="1"/>
</dbReference>
<comment type="caution">
    <text evidence="3">The sequence shown here is derived from an EMBL/GenBank/DDBJ whole genome shotgun (WGS) entry which is preliminary data.</text>
</comment>
<feature type="domain" description="DH" evidence="2">
    <location>
        <begin position="135"/>
        <end position="347"/>
    </location>
</feature>
<protein>
    <recommendedName>
        <fullName evidence="2">DH domain-containing protein</fullName>
    </recommendedName>
</protein>
<organism evidence="3 4">
    <name type="scientific">Prymnesium parvum</name>
    <name type="common">Toxic golden alga</name>
    <dbReference type="NCBI Taxonomy" id="97485"/>
    <lineage>
        <taxon>Eukaryota</taxon>
        <taxon>Haptista</taxon>
        <taxon>Haptophyta</taxon>
        <taxon>Prymnesiophyceae</taxon>
        <taxon>Prymnesiales</taxon>
        <taxon>Prymnesiaceae</taxon>
        <taxon>Prymnesium</taxon>
    </lineage>
</organism>
<dbReference type="Proteomes" id="UP001515480">
    <property type="component" value="Unassembled WGS sequence"/>
</dbReference>
<dbReference type="Gene3D" id="1.20.900.10">
    <property type="entry name" value="Dbl homology (DH) domain"/>
    <property type="match status" value="1"/>
</dbReference>
<dbReference type="InterPro" id="IPR035899">
    <property type="entry name" value="DBL_dom_sf"/>
</dbReference>
<dbReference type="InterPro" id="IPR000219">
    <property type="entry name" value="DH_dom"/>
</dbReference>
<evidence type="ECO:0000259" key="2">
    <source>
        <dbReference type="PROSITE" id="PS50010"/>
    </source>
</evidence>
<dbReference type="InterPro" id="IPR051092">
    <property type="entry name" value="FYVE_RhoGEF_PH"/>
</dbReference>
<dbReference type="AlphaFoldDB" id="A0AB34JJ47"/>
<dbReference type="PANTHER" id="PTHR12673">
    <property type="entry name" value="FACIOGENITAL DYSPLASIA PROTEIN"/>
    <property type="match status" value="1"/>
</dbReference>
<reference evidence="3 4" key="1">
    <citation type="journal article" date="2024" name="Science">
        <title>Giant polyketide synthase enzymes in the biosynthesis of giant marine polyether toxins.</title>
        <authorList>
            <person name="Fallon T.R."/>
            <person name="Shende V.V."/>
            <person name="Wierzbicki I.H."/>
            <person name="Pendleton A.L."/>
            <person name="Watervoot N.F."/>
            <person name="Auber R.P."/>
            <person name="Gonzalez D.J."/>
            <person name="Wisecaver J.H."/>
            <person name="Moore B.S."/>
        </authorList>
    </citation>
    <scope>NUCLEOTIDE SEQUENCE [LARGE SCALE GENOMIC DNA]</scope>
    <source>
        <strain evidence="3 4">12B1</strain>
    </source>
</reference>
<accession>A0AB34JJ47</accession>
<name>A0AB34JJ47_PRYPA</name>
<dbReference type="SMART" id="SM00325">
    <property type="entry name" value="RhoGEF"/>
    <property type="match status" value="1"/>
</dbReference>